<dbReference type="EMBL" id="UOFH01000013">
    <property type="protein sequence ID" value="VAW58502.1"/>
    <property type="molecule type" value="Genomic_DNA"/>
</dbReference>
<dbReference type="InterPro" id="IPR010985">
    <property type="entry name" value="Ribbon_hlx_hlx"/>
</dbReference>
<dbReference type="PANTHER" id="PTHR36582">
    <property type="entry name" value="ANTITOXIN PARD"/>
    <property type="match status" value="1"/>
</dbReference>
<dbReference type="Pfam" id="PF03693">
    <property type="entry name" value="ParD_antitoxin"/>
    <property type="match status" value="1"/>
</dbReference>
<dbReference type="InterPro" id="IPR038296">
    <property type="entry name" value="ParD_sf"/>
</dbReference>
<sequence>MATLNISISDEMRAWIDSQVKSGRYANASDYMRDLIRNNQTETEVIQLALIEGELSGNSELSVLDIMRLEKKAK</sequence>
<dbReference type="Gene3D" id="6.10.10.120">
    <property type="entry name" value="Antitoxin ParD1-like"/>
    <property type="match status" value="1"/>
</dbReference>
<accession>A0A3B0X4V4</accession>
<evidence type="ECO:0000256" key="1">
    <source>
        <dbReference type="ARBA" id="ARBA00008580"/>
    </source>
</evidence>
<reference evidence="3" key="1">
    <citation type="submission" date="2018-06" db="EMBL/GenBank/DDBJ databases">
        <authorList>
            <person name="Zhirakovskaya E."/>
        </authorList>
    </citation>
    <scope>NUCLEOTIDE SEQUENCE</scope>
</reference>
<evidence type="ECO:0000256" key="2">
    <source>
        <dbReference type="ARBA" id="ARBA00022649"/>
    </source>
</evidence>
<organism evidence="3">
    <name type="scientific">hydrothermal vent metagenome</name>
    <dbReference type="NCBI Taxonomy" id="652676"/>
    <lineage>
        <taxon>unclassified sequences</taxon>
        <taxon>metagenomes</taxon>
        <taxon>ecological metagenomes</taxon>
    </lineage>
</organism>
<name>A0A3B0X4V4_9ZZZZ</name>
<proteinExistence type="inferred from homology"/>
<protein>
    <submittedName>
        <fullName evidence="3">ParD protein (Antitoxin to ParE)</fullName>
    </submittedName>
</protein>
<dbReference type="AlphaFoldDB" id="A0A3B0X4V4"/>
<evidence type="ECO:0000313" key="3">
    <source>
        <dbReference type="EMBL" id="VAW58502.1"/>
    </source>
</evidence>
<dbReference type="InterPro" id="IPR022789">
    <property type="entry name" value="ParD"/>
</dbReference>
<comment type="similarity">
    <text evidence="1">Belongs to the ParD antitoxin family.</text>
</comment>
<dbReference type="NCBIfam" id="TIGR02606">
    <property type="entry name" value="antidote_CC2985"/>
    <property type="match status" value="1"/>
</dbReference>
<dbReference type="SUPFAM" id="SSF47598">
    <property type="entry name" value="Ribbon-helix-helix"/>
    <property type="match status" value="1"/>
</dbReference>
<dbReference type="CDD" id="cd22231">
    <property type="entry name" value="RHH_NikR_HicB-like"/>
    <property type="match status" value="1"/>
</dbReference>
<dbReference type="GO" id="GO:0006355">
    <property type="term" value="P:regulation of DNA-templated transcription"/>
    <property type="evidence" value="ECO:0007669"/>
    <property type="project" value="InterPro"/>
</dbReference>
<keyword evidence="2" id="KW-1277">Toxin-antitoxin system</keyword>
<dbReference type="PANTHER" id="PTHR36582:SF2">
    <property type="entry name" value="ANTITOXIN PARD"/>
    <property type="match status" value="1"/>
</dbReference>
<gene>
    <name evidence="3" type="ORF">MNBD_GAMMA08-1941</name>
</gene>